<dbReference type="SUPFAM" id="SSF47413">
    <property type="entry name" value="lambda repressor-like DNA-binding domains"/>
    <property type="match status" value="1"/>
</dbReference>
<accession>A0AAX3WR30</accession>
<dbReference type="GO" id="GO:0003677">
    <property type="term" value="F:DNA binding"/>
    <property type="evidence" value="ECO:0007669"/>
    <property type="project" value="InterPro"/>
</dbReference>
<evidence type="ECO:0000313" key="3">
    <source>
        <dbReference type="Proteomes" id="UP001178322"/>
    </source>
</evidence>
<dbReference type="Proteomes" id="UP001178322">
    <property type="component" value="Chromosome"/>
</dbReference>
<dbReference type="InterPro" id="IPR010982">
    <property type="entry name" value="Lambda_DNA-bd_dom_sf"/>
</dbReference>
<evidence type="ECO:0000259" key="1">
    <source>
        <dbReference type="PROSITE" id="PS50943"/>
    </source>
</evidence>
<sequence>MDSRIKILRNELKLSQTAFGKKIGISRDAVNNLENGRAEIKDLVVKMMCSEFKVNEEWLRTGEGEMFITLDEEFADIVSEAFLKGGDEYKDLMIKVSKMSEKEFKLISDFANLIIESKEK</sequence>
<dbReference type="CDD" id="cd00093">
    <property type="entry name" value="HTH_XRE"/>
    <property type="match status" value="1"/>
</dbReference>
<dbReference type="Gene3D" id="1.10.260.40">
    <property type="entry name" value="lambda repressor-like DNA-binding domains"/>
    <property type="match status" value="1"/>
</dbReference>
<dbReference type="InterPro" id="IPR001387">
    <property type="entry name" value="Cro/C1-type_HTH"/>
</dbReference>
<proteinExistence type="predicted"/>
<dbReference type="RefSeq" id="WP_283868980.1">
    <property type="nucleotide sequence ID" value="NZ_CP126101.1"/>
</dbReference>
<reference evidence="2" key="1">
    <citation type="submission" date="2023-05" db="EMBL/GenBank/DDBJ databases">
        <title>Comparative genomics of Bacillaceae isolates and their secondary metabolite potential.</title>
        <authorList>
            <person name="Song L."/>
            <person name="Nielsen L.J."/>
            <person name="Mohite O."/>
            <person name="Xu X."/>
            <person name="Weber T."/>
            <person name="Kovacs A.T."/>
        </authorList>
    </citation>
    <scope>NUCLEOTIDE SEQUENCE</scope>
    <source>
        <strain evidence="2">LY1</strain>
    </source>
</reference>
<dbReference type="SMART" id="SM00530">
    <property type="entry name" value="HTH_XRE"/>
    <property type="match status" value="1"/>
</dbReference>
<dbReference type="Pfam" id="PF01381">
    <property type="entry name" value="HTH_3"/>
    <property type="match status" value="1"/>
</dbReference>
<evidence type="ECO:0000313" key="2">
    <source>
        <dbReference type="EMBL" id="WHY50296.1"/>
    </source>
</evidence>
<organism evidence="2 3">
    <name type="scientific">Lysinibacillus pakistanensis</name>
    <dbReference type="NCBI Taxonomy" id="759811"/>
    <lineage>
        <taxon>Bacteria</taxon>
        <taxon>Bacillati</taxon>
        <taxon>Bacillota</taxon>
        <taxon>Bacilli</taxon>
        <taxon>Bacillales</taxon>
        <taxon>Bacillaceae</taxon>
        <taxon>Lysinibacillus</taxon>
    </lineage>
</organism>
<gene>
    <name evidence="2" type="ORF">QNH24_18460</name>
</gene>
<dbReference type="PROSITE" id="PS50943">
    <property type="entry name" value="HTH_CROC1"/>
    <property type="match status" value="1"/>
</dbReference>
<dbReference type="AlphaFoldDB" id="A0AAX3WR30"/>
<dbReference type="EMBL" id="CP126101">
    <property type="protein sequence ID" value="WHY50296.1"/>
    <property type="molecule type" value="Genomic_DNA"/>
</dbReference>
<name>A0AAX3WR30_9BACI</name>
<feature type="domain" description="HTH cro/C1-type" evidence="1">
    <location>
        <begin position="5"/>
        <end position="59"/>
    </location>
</feature>
<protein>
    <submittedName>
        <fullName evidence="2">Helix-turn-helix transcriptional regulator</fullName>
    </submittedName>
</protein>